<dbReference type="PANTHER" id="PTHR43646:SF2">
    <property type="entry name" value="GLYCOSYLTRANSFERASE 2-LIKE DOMAIN-CONTAINING PROTEIN"/>
    <property type="match status" value="1"/>
</dbReference>
<keyword evidence="6" id="KW-0812">Transmembrane</keyword>
<dbReference type="GO" id="GO:0005886">
    <property type="term" value="C:plasma membrane"/>
    <property type="evidence" value="ECO:0007669"/>
    <property type="project" value="UniProtKB-SubCell"/>
</dbReference>
<evidence type="ECO:0000256" key="6">
    <source>
        <dbReference type="SAM" id="Phobius"/>
    </source>
</evidence>
<dbReference type="RefSeq" id="WP_090666110.1">
    <property type="nucleotide sequence ID" value="NZ_FOUF01000002.1"/>
</dbReference>
<dbReference type="PANTHER" id="PTHR43646">
    <property type="entry name" value="GLYCOSYLTRANSFERASE"/>
    <property type="match status" value="1"/>
</dbReference>
<dbReference type="InterPro" id="IPR001173">
    <property type="entry name" value="Glyco_trans_2-like"/>
</dbReference>
<dbReference type="GO" id="GO:0016757">
    <property type="term" value="F:glycosyltransferase activity"/>
    <property type="evidence" value="ECO:0007669"/>
    <property type="project" value="UniProtKB-KW"/>
</dbReference>
<keyword evidence="5 6" id="KW-0472">Membrane</keyword>
<keyword evidence="3" id="KW-0328">Glycosyltransferase</keyword>
<reference evidence="8 9" key="1">
    <citation type="submission" date="2016-10" db="EMBL/GenBank/DDBJ databases">
        <authorList>
            <person name="de Groot N.N."/>
        </authorList>
    </citation>
    <scope>NUCLEOTIDE SEQUENCE [LARGE SCALE GENOMIC DNA]</scope>
    <source>
        <strain evidence="8 9">Nm146</strain>
    </source>
</reference>
<dbReference type="Pfam" id="PF00535">
    <property type="entry name" value="Glycos_transf_2"/>
    <property type="match status" value="1"/>
</dbReference>
<keyword evidence="6" id="KW-1133">Transmembrane helix</keyword>
<evidence type="ECO:0000313" key="9">
    <source>
        <dbReference type="Proteomes" id="UP000199561"/>
    </source>
</evidence>
<evidence type="ECO:0000256" key="4">
    <source>
        <dbReference type="ARBA" id="ARBA00022679"/>
    </source>
</evidence>
<protein>
    <submittedName>
        <fullName evidence="8">Glycosyltransferase involved in cell wall bisynthesis</fullName>
    </submittedName>
</protein>
<comment type="subcellular location">
    <subcellularLocation>
        <location evidence="1">Cell membrane</location>
    </subcellularLocation>
</comment>
<proteinExistence type="predicted"/>
<name>A0A1I4LQA6_9PROT</name>
<dbReference type="InterPro" id="IPR029044">
    <property type="entry name" value="Nucleotide-diphossugar_trans"/>
</dbReference>
<keyword evidence="4 8" id="KW-0808">Transferase</keyword>
<evidence type="ECO:0000256" key="1">
    <source>
        <dbReference type="ARBA" id="ARBA00004236"/>
    </source>
</evidence>
<feature type="domain" description="Glycosyltransferase 2-like" evidence="7">
    <location>
        <begin position="4"/>
        <end position="114"/>
    </location>
</feature>
<keyword evidence="9" id="KW-1185">Reference proteome</keyword>
<keyword evidence="2" id="KW-1003">Cell membrane</keyword>
<dbReference type="EMBL" id="FOUF01000002">
    <property type="protein sequence ID" value="SFL93081.1"/>
    <property type="molecule type" value="Genomic_DNA"/>
</dbReference>
<accession>A0A1I4LQA6</accession>
<evidence type="ECO:0000313" key="8">
    <source>
        <dbReference type="EMBL" id="SFL93081.1"/>
    </source>
</evidence>
<dbReference type="STRING" id="52442.SAMN05421880_102163"/>
<dbReference type="SUPFAM" id="SSF53448">
    <property type="entry name" value="Nucleotide-diphospho-sugar transferases"/>
    <property type="match status" value="1"/>
</dbReference>
<dbReference type="Gene3D" id="3.90.550.10">
    <property type="entry name" value="Spore Coat Polysaccharide Biosynthesis Protein SpsA, Chain A"/>
    <property type="match status" value="1"/>
</dbReference>
<evidence type="ECO:0000256" key="5">
    <source>
        <dbReference type="ARBA" id="ARBA00023136"/>
    </source>
</evidence>
<evidence type="ECO:0000256" key="3">
    <source>
        <dbReference type="ARBA" id="ARBA00022676"/>
    </source>
</evidence>
<dbReference type="AlphaFoldDB" id="A0A1I4LQA6"/>
<dbReference type="Proteomes" id="UP000199561">
    <property type="component" value="Unassembled WGS sequence"/>
</dbReference>
<gene>
    <name evidence="8" type="ORF">SAMN05421880_102163</name>
</gene>
<organism evidence="8 9">
    <name type="scientific">Nitrosomonas nitrosa</name>
    <dbReference type="NCBI Taxonomy" id="52442"/>
    <lineage>
        <taxon>Bacteria</taxon>
        <taxon>Pseudomonadati</taxon>
        <taxon>Pseudomonadota</taxon>
        <taxon>Betaproteobacteria</taxon>
        <taxon>Nitrosomonadales</taxon>
        <taxon>Nitrosomonadaceae</taxon>
        <taxon>Nitrosomonas</taxon>
    </lineage>
</organism>
<evidence type="ECO:0000259" key="7">
    <source>
        <dbReference type="Pfam" id="PF00535"/>
    </source>
</evidence>
<evidence type="ECO:0000256" key="2">
    <source>
        <dbReference type="ARBA" id="ARBA00022475"/>
    </source>
</evidence>
<feature type="transmembrane region" description="Helical" evidence="6">
    <location>
        <begin position="125"/>
        <end position="150"/>
    </location>
</feature>
<sequence length="241" mass="27280">MHISIIIPAYNEERLISLCLQSVFEAIAANRDFGFTHEVIVVDNNSTDNTAVLAKKAGARVIFEPINHIARARTAGAAAATGDWFIFLDADCVLNEKLLADIFQLIKEGKHVGAGSTLLMPGLPWWAQAILNFWTMLSVLFGWAAGALMVCNAKAFREIGGFNLALYAADEIEFSQKLKKWGKTHKLKFKIFSSHPLETSGRKIQLYSGREVFLQFMRLIFRPYRTLHDKKWLSIWYDGRR</sequence>